<dbReference type="EMBL" id="OZ037954">
    <property type="protein sequence ID" value="CAL1699103.1"/>
    <property type="molecule type" value="Genomic_DNA"/>
</dbReference>
<evidence type="ECO:0000313" key="1">
    <source>
        <dbReference type="EMBL" id="CAL1699103.1"/>
    </source>
</evidence>
<organism evidence="1 2">
    <name type="scientific">Somion occarium</name>
    <dbReference type="NCBI Taxonomy" id="3059160"/>
    <lineage>
        <taxon>Eukaryota</taxon>
        <taxon>Fungi</taxon>
        <taxon>Dikarya</taxon>
        <taxon>Basidiomycota</taxon>
        <taxon>Agaricomycotina</taxon>
        <taxon>Agaricomycetes</taxon>
        <taxon>Polyporales</taxon>
        <taxon>Cerrenaceae</taxon>
        <taxon>Somion</taxon>
    </lineage>
</organism>
<sequence>MRTGFFRLFPPEIGLPTLFQDNHNILLLRSSIGPDSGSIASMFQVLQWRTISCRLSFSGIPNSNSYPIGMSAREAISEFNRCSRPVCLDIEASRHPYLRGLDSVEIPH</sequence>
<evidence type="ECO:0000313" key="2">
    <source>
        <dbReference type="Proteomes" id="UP001497453"/>
    </source>
</evidence>
<gene>
    <name evidence="1" type="ORF">GFSPODELE1_LOCUS2501</name>
</gene>
<protein>
    <submittedName>
        <fullName evidence="1">Uncharacterized protein</fullName>
    </submittedName>
</protein>
<dbReference type="Proteomes" id="UP001497453">
    <property type="component" value="Chromosome 11"/>
</dbReference>
<proteinExistence type="predicted"/>
<name>A0ABP1CWL3_9APHY</name>
<reference evidence="2" key="1">
    <citation type="submission" date="2024-04" db="EMBL/GenBank/DDBJ databases">
        <authorList>
            <person name="Shaw F."/>
            <person name="Minotto A."/>
        </authorList>
    </citation>
    <scope>NUCLEOTIDE SEQUENCE [LARGE SCALE GENOMIC DNA]</scope>
</reference>
<keyword evidence="2" id="KW-1185">Reference proteome</keyword>
<accession>A0ABP1CWL3</accession>